<keyword evidence="5 13" id="KW-0732">Signal</keyword>
<keyword evidence="6" id="KW-0249">Electron transport</keyword>
<reference evidence="15" key="1">
    <citation type="submission" date="2019-09" db="EMBL/GenBank/DDBJ databases">
        <title>Draft genome information of white flower Hibiscus syriacus.</title>
        <authorList>
            <person name="Kim Y.-M."/>
        </authorList>
    </citation>
    <scope>NUCLEOTIDE SEQUENCE [LARGE SCALE GENOMIC DNA]</scope>
    <source>
        <strain evidence="15">YM2019G1</strain>
    </source>
</reference>
<keyword evidence="16" id="KW-1185">Reference proteome</keyword>
<dbReference type="Pfam" id="PF02298">
    <property type="entry name" value="Cu_bind_like"/>
    <property type="match status" value="1"/>
</dbReference>
<dbReference type="Gene3D" id="2.60.40.420">
    <property type="entry name" value="Cupredoxins - blue copper proteins"/>
    <property type="match status" value="1"/>
</dbReference>
<dbReference type="PANTHER" id="PTHR33021">
    <property type="entry name" value="BLUE COPPER PROTEIN"/>
    <property type="match status" value="1"/>
</dbReference>
<dbReference type="PROSITE" id="PS51485">
    <property type="entry name" value="PHYTOCYANIN"/>
    <property type="match status" value="1"/>
</dbReference>
<sequence>MAVHRSLVIFAIVALMAPAISSATEYAVGGDDGWKLGVKYEDWAKDKQFFVGDTLVFKYKAGSHNVYKATGDQFKSCTVPSNNSLGSFTGNDTIKLATAGTKWYICGVSGHCDGGMKLKITVLDGAPAPAPSAASTLFAKATGFHVLLGMIFAIAAVIMV</sequence>
<dbReference type="InterPro" id="IPR003245">
    <property type="entry name" value="Phytocyanin_dom"/>
</dbReference>
<feature type="domain" description="Phytocyanin" evidence="14">
    <location>
        <begin position="24"/>
        <end position="124"/>
    </location>
</feature>
<dbReference type="FunFam" id="2.60.40.420:FF:000067">
    <property type="entry name" value="Cupredoxin superfamily protein"/>
    <property type="match status" value="1"/>
</dbReference>
<dbReference type="CDD" id="cd04216">
    <property type="entry name" value="Phytocyanin"/>
    <property type="match status" value="1"/>
</dbReference>
<dbReference type="SUPFAM" id="SSF49503">
    <property type="entry name" value="Cupredoxins"/>
    <property type="match status" value="1"/>
</dbReference>
<keyword evidence="9 12" id="KW-0472">Membrane</keyword>
<dbReference type="InterPro" id="IPR008972">
    <property type="entry name" value="Cupredoxin"/>
</dbReference>
<gene>
    <name evidence="15" type="ORF">F3Y22_tig00110445pilonHSYRG00086</name>
</gene>
<evidence type="ECO:0000256" key="7">
    <source>
        <dbReference type="ARBA" id="ARBA00022989"/>
    </source>
</evidence>
<dbReference type="PANTHER" id="PTHR33021:SF481">
    <property type="entry name" value="BLUE COPPER PROTEIN-LIKE"/>
    <property type="match status" value="1"/>
</dbReference>
<feature type="signal peptide" evidence="13">
    <location>
        <begin position="1"/>
        <end position="23"/>
    </location>
</feature>
<feature type="transmembrane region" description="Helical" evidence="12">
    <location>
        <begin position="137"/>
        <end position="159"/>
    </location>
</feature>
<evidence type="ECO:0000313" key="15">
    <source>
        <dbReference type="EMBL" id="KAE8704734.1"/>
    </source>
</evidence>
<keyword evidence="11" id="KW-0325">Glycoprotein</keyword>
<dbReference type="EMBL" id="VEPZ02000989">
    <property type="protein sequence ID" value="KAE8704734.1"/>
    <property type="molecule type" value="Genomic_DNA"/>
</dbReference>
<evidence type="ECO:0000256" key="4">
    <source>
        <dbReference type="ARBA" id="ARBA00022723"/>
    </source>
</evidence>
<dbReference type="AlphaFoldDB" id="A0A6A3AJE1"/>
<keyword evidence="3 12" id="KW-0812">Transmembrane</keyword>
<keyword evidence="4" id="KW-0479">Metal-binding</keyword>
<keyword evidence="7 12" id="KW-1133">Transmembrane helix</keyword>
<dbReference type="Proteomes" id="UP000436088">
    <property type="component" value="Unassembled WGS sequence"/>
</dbReference>
<dbReference type="GO" id="GO:0046872">
    <property type="term" value="F:metal ion binding"/>
    <property type="evidence" value="ECO:0007669"/>
    <property type="project" value="UniProtKB-KW"/>
</dbReference>
<evidence type="ECO:0000259" key="14">
    <source>
        <dbReference type="PROSITE" id="PS51485"/>
    </source>
</evidence>
<evidence type="ECO:0000256" key="2">
    <source>
        <dbReference type="ARBA" id="ARBA00022448"/>
    </source>
</evidence>
<evidence type="ECO:0000256" key="10">
    <source>
        <dbReference type="ARBA" id="ARBA00023157"/>
    </source>
</evidence>
<organism evidence="15 16">
    <name type="scientific">Hibiscus syriacus</name>
    <name type="common">Rose of Sharon</name>
    <dbReference type="NCBI Taxonomy" id="106335"/>
    <lineage>
        <taxon>Eukaryota</taxon>
        <taxon>Viridiplantae</taxon>
        <taxon>Streptophyta</taxon>
        <taxon>Embryophyta</taxon>
        <taxon>Tracheophyta</taxon>
        <taxon>Spermatophyta</taxon>
        <taxon>Magnoliopsida</taxon>
        <taxon>eudicotyledons</taxon>
        <taxon>Gunneridae</taxon>
        <taxon>Pentapetalae</taxon>
        <taxon>rosids</taxon>
        <taxon>malvids</taxon>
        <taxon>Malvales</taxon>
        <taxon>Malvaceae</taxon>
        <taxon>Malvoideae</taxon>
        <taxon>Hibiscus</taxon>
    </lineage>
</organism>
<dbReference type="GO" id="GO:0005886">
    <property type="term" value="C:plasma membrane"/>
    <property type="evidence" value="ECO:0007669"/>
    <property type="project" value="TreeGrafter"/>
</dbReference>
<evidence type="ECO:0000256" key="6">
    <source>
        <dbReference type="ARBA" id="ARBA00022982"/>
    </source>
</evidence>
<dbReference type="GO" id="GO:0009610">
    <property type="term" value="P:response to symbiotic fungus"/>
    <property type="evidence" value="ECO:0007669"/>
    <property type="project" value="UniProtKB-ARBA"/>
</dbReference>
<comment type="caution">
    <text evidence="15">The sequence shown here is derived from an EMBL/GenBank/DDBJ whole genome shotgun (WGS) entry which is preliminary data.</text>
</comment>
<protein>
    <submittedName>
        <fullName evidence="15">Uclacyanin 1</fullName>
    </submittedName>
</protein>
<comment type="subcellular location">
    <subcellularLocation>
        <location evidence="1">Membrane</location>
        <topology evidence="1">Single-pass type I membrane protein</topology>
    </subcellularLocation>
</comment>
<keyword evidence="10" id="KW-1015">Disulfide bond</keyword>
<evidence type="ECO:0000313" key="16">
    <source>
        <dbReference type="Proteomes" id="UP000436088"/>
    </source>
</evidence>
<dbReference type="OrthoDB" id="977235at2759"/>
<evidence type="ECO:0000256" key="13">
    <source>
        <dbReference type="SAM" id="SignalP"/>
    </source>
</evidence>
<keyword evidence="2" id="KW-0813">Transport</keyword>
<keyword evidence="8" id="KW-0186">Copper</keyword>
<evidence type="ECO:0000256" key="1">
    <source>
        <dbReference type="ARBA" id="ARBA00004479"/>
    </source>
</evidence>
<evidence type="ECO:0000256" key="11">
    <source>
        <dbReference type="ARBA" id="ARBA00023180"/>
    </source>
</evidence>
<dbReference type="GO" id="GO:0009055">
    <property type="term" value="F:electron transfer activity"/>
    <property type="evidence" value="ECO:0007669"/>
    <property type="project" value="InterPro"/>
</dbReference>
<evidence type="ECO:0000256" key="12">
    <source>
        <dbReference type="SAM" id="Phobius"/>
    </source>
</evidence>
<accession>A0A6A3AJE1</accession>
<name>A0A6A3AJE1_HIBSY</name>
<feature type="chain" id="PRO_5025440894" evidence="13">
    <location>
        <begin position="24"/>
        <end position="160"/>
    </location>
</feature>
<evidence type="ECO:0000256" key="9">
    <source>
        <dbReference type="ARBA" id="ARBA00023136"/>
    </source>
</evidence>
<dbReference type="InterPro" id="IPR039391">
    <property type="entry name" value="Phytocyanin-like"/>
</dbReference>
<evidence type="ECO:0000256" key="8">
    <source>
        <dbReference type="ARBA" id="ARBA00023008"/>
    </source>
</evidence>
<evidence type="ECO:0000256" key="3">
    <source>
        <dbReference type="ARBA" id="ARBA00022692"/>
    </source>
</evidence>
<evidence type="ECO:0000256" key="5">
    <source>
        <dbReference type="ARBA" id="ARBA00022729"/>
    </source>
</evidence>
<proteinExistence type="predicted"/>